<dbReference type="EMBL" id="PXOA01000884">
    <property type="protein sequence ID" value="RFU72336.1"/>
    <property type="molecule type" value="Genomic_DNA"/>
</dbReference>
<sequence>MPLGCLQLDQSASKKLSGLDDEEERRDFYLIISQMALICIASFDVDEKHLRIVLTDTTQMRMMIHSSVIIQNLSHSVGACTEPFYINLALQKQRVLYNSYGFILTETLEKICQGPNLAVKSALPFYNEGGVWKLLSDIEYHWLEKKTVPRNGKVSLPIQINILTGELLVNGLPPSRLPTLYEEHPVFRELFGRELIEVMPSDIPGTIFSSMKSYHGYNFAFGMDDSEPPQLVIVASANDEILDLIPRRILNNNLPASFIDDYVHWYNRQSGMVEFRPAKSAWCSSDSNWPLRDTGSAWVLKRPGQTLICPTSSTIKRICQNPRSLEEETYIHIIRDNTTFALNISLPRLRLDFSLEQGSSGIHRRQFRGMYVDKVQQIGTLVSYVDLRPRVGDVHRVVVKVNLDGNPLSGGLAGG</sequence>
<name>A0A395N885_TRIAR</name>
<evidence type="ECO:0000313" key="1">
    <source>
        <dbReference type="EMBL" id="RFU72336.1"/>
    </source>
</evidence>
<dbReference type="AlphaFoldDB" id="A0A395N885"/>
<proteinExistence type="predicted"/>
<dbReference type="Proteomes" id="UP000266272">
    <property type="component" value="Unassembled WGS sequence"/>
</dbReference>
<protein>
    <submittedName>
        <fullName evidence="1">Very large low complexity</fullName>
    </submittedName>
</protein>
<accession>A0A395N885</accession>
<dbReference type="OrthoDB" id="4889671at2759"/>
<dbReference type="STRING" id="490622.A0A395N885"/>
<evidence type="ECO:0000313" key="2">
    <source>
        <dbReference type="Proteomes" id="UP000266272"/>
    </source>
</evidence>
<organism evidence="1 2">
    <name type="scientific">Trichoderma arundinaceum</name>
    <dbReference type="NCBI Taxonomy" id="490622"/>
    <lineage>
        <taxon>Eukaryota</taxon>
        <taxon>Fungi</taxon>
        <taxon>Dikarya</taxon>
        <taxon>Ascomycota</taxon>
        <taxon>Pezizomycotina</taxon>
        <taxon>Sordariomycetes</taxon>
        <taxon>Hypocreomycetidae</taxon>
        <taxon>Hypocreales</taxon>
        <taxon>Hypocreaceae</taxon>
        <taxon>Trichoderma</taxon>
    </lineage>
</organism>
<reference evidence="1 2" key="1">
    <citation type="journal article" date="2018" name="PLoS Pathog.">
        <title>Evolution of structural diversity of trichothecenes, a family of toxins produced by plant pathogenic and entomopathogenic fungi.</title>
        <authorList>
            <person name="Proctor R.H."/>
            <person name="McCormick S.P."/>
            <person name="Kim H.S."/>
            <person name="Cardoza R.E."/>
            <person name="Stanley A.M."/>
            <person name="Lindo L."/>
            <person name="Kelly A."/>
            <person name="Brown D.W."/>
            <person name="Lee T."/>
            <person name="Vaughan M.M."/>
            <person name="Alexander N.J."/>
            <person name="Busman M."/>
            <person name="Gutierrez S."/>
        </authorList>
    </citation>
    <scope>NUCLEOTIDE SEQUENCE [LARGE SCALE GENOMIC DNA]</scope>
    <source>
        <strain evidence="1 2">IBT 40837</strain>
    </source>
</reference>
<gene>
    <name evidence="1" type="ORF">TARUN_9925</name>
</gene>
<keyword evidence="2" id="KW-1185">Reference proteome</keyword>
<comment type="caution">
    <text evidence="1">The sequence shown here is derived from an EMBL/GenBank/DDBJ whole genome shotgun (WGS) entry which is preliminary data.</text>
</comment>